<evidence type="ECO:0000256" key="2">
    <source>
        <dbReference type="SAM" id="SignalP"/>
    </source>
</evidence>
<dbReference type="Proteomes" id="UP000681343">
    <property type="component" value="Chromosome"/>
</dbReference>
<reference evidence="3" key="1">
    <citation type="submission" date="2020-09" db="EMBL/GenBank/DDBJ databases">
        <title>New species isolated from human feces.</title>
        <authorList>
            <person name="Kitahara M."/>
            <person name="Shigeno Y."/>
            <person name="Shime M."/>
            <person name="Matsumoto Y."/>
            <person name="Nakamura S."/>
            <person name="Motooka D."/>
            <person name="Fukuoka S."/>
            <person name="Nishikawa H."/>
            <person name="Benno Y."/>
        </authorList>
    </citation>
    <scope>NUCLEOTIDE SEQUENCE</scope>
    <source>
        <strain evidence="3">MM35</strain>
    </source>
</reference>
<protein>
    <recommendedName>
        <fullName evidence="5">SCP domain-containing protein</fullName>
    </recommendedName>
</protein>
<keyword evidence="2" id="KW-0732">Signal</keyword>
<evidence type="ECO:0000313" key="4">
    <source>
        <dbReference type="Proteomes" id="UP000681343"/>
    </source>
</evidence>
<dbReference type="Gene3D" id="3.40.33.10">
    <property type="entry name" value="CAP"/>
    <property type="match status" value="1"/>
</dbReference>
<proteinExistence type="predicted"/>
<dbReference type="PROSITE" id="PS51257">
    <property type="entry name" value="PROKAR_LIPOPROTEIN"/>
    <property type="match status" value="1"/>
</dbReference>
<sequence>MRKIIFVLLALLLTLAGCGKEALPETSSVPSEDTHITSPTEEKTEQSTVPSSEPAKTTEVPEETAVSKAESGTSDSSVKEPKQNTPSGGPTEPTEKTAPAENTSPTEPTETTPTVPNASASDAGAIAELVAQYLNDYRTAQGTAAVTRLSGLTGYAEYRSRQIISDFSHNTMDERAAATALSYGLYVDPSAYGMDGEPYYTACAGEAIAKAGYAGTVDYVASSLARLIRNSPDHWSYIGSGEYRYIGVGITYESGMWYCDVALTKDNYG</sequence>
<dbReference type="SUPFAM" id="SSF55797">
    <property type="entry name" value="PR-1-like"/>
    <property type="match status" value="1"/>
</dbReference>
<evidence type="ECO:0000256" key="1">
    <source>
        <dbReference type="SAM" id="MobiDB-lite"/>
    </source>
</evidence>
<feature type="signal peptide" evidence="2">
    <location>
        <begin position="1"/>
        <end position="22"/>
    </location>
</feature>
<dbReference type="KEGG" id="vfa:MM35RIKEN_08570"/>
<feature type="compositionally biased region" description="Basic and acidic residues" evidence="1">
    <location>
        <begin position="32"/>
        <end position="45"/>
    </location>
</feature>
<feature type="chain" id="PRO_5032618871" description="SCP domain-containing protein" evidence="2">
    <location>
        <begin position="23"/>
        <end position="269"/>
    </location>
</feature>
<feature type="compositionally biased region" description="Polar residues" evidence="1">
    <location>
        <begin position="46"/>
        <end position="55"/>
    </location>
</feature>
<evidence type="ECO:0008006" key="5">
    <source>
        <dbReference type="Google" id="ProtNLM"/>
    </source>
</evidence>
<name>A0A810PWR0_9FIRM</name>
<feature type="region of interest" description="Disordered" evidence="1">
    <location>
        <begin position="22"/>
        <end position="120"/>
    </location>
</feature>
<dbReference type="RefSeq" id="WP_212819594.1">
    <property type="nucleotide sequence ID" value="NZ_AP023415.1"/>
</dbReference>
<evidence type="ECO:0000313" key="3">
    <source>
        <dbReference type="EMBL" id="BCK78665.1"/>
    </source>
</evidence>
<keyword evidence="4" id="KW-1185">Reference proteome</keyword>
<accession>A0A810PWR0</accession>
<organism evidence="3 4">
    <name type="scientific">Vescimonas fastidiosa</name>
    <dbReference type="NCBI Taxonomy" id="2714353"/>
    <lineage>
        <taxon>Bacteria</taxon>
        <taxon>Bacillati</taxon>
        <taxon>Bacillota</taxon>
        <taxon>Clostridia</taxon>
        <taxon>Eubacteriales</taxon>
        <taxon>Oscillospiraceae</taxon>
        <taxon>Vescimonas</taxon>
    </lineage>
</organism>
<gene>
    <name evidence="3" type="ORF">MM35RIKEN_08570</name>
</gene>
<dbReference type="EMBL" id="AP023415">
    <property type="protein sequence ID" value="BCK78665.1"/>
    <property type="molecule type" value="Genomic_DNA"/>
</dbReference>
<dbReference type="InterPro" id="IPR035940">
    <property type="entry name" value="CAP_sf"/>
</dbReference>
<dbReference type="AlphaFoldDB" id="A0A810PWR0"/>
<feature type="compositionally biased region" description="Low complexity" evidence="1">
    <location>
        <begin position="97"/>
        <end position="118"/>
    </location>
</feature>